<organism evidence="1 2">
    <name type="scientific">Gossypium gossypioides</name>
    <name type="common">Mexican cotton</name>
    <name type="synonym">Selera gossypioides</name>
    <dbReference type="NCBI Taxonomy" id="34282"/>
    <lineage>
        <taxon>Eukaryota</taxon>
        <taxon>Viridiplantae</taxon>
        <taxon>Streptophyta</taxon>
        <taxon>Embryophyta</taxon>
        <taxon>Tracheophyta</taxon>
        <taxon>Spermatophyta</taxon>
        <taxon>Magnoliopsida</taxon>
        <taxon>eudicotyledons</taxon>
        <taxon>Gunneridae</taxon>
        <taxon>Pentapetalae</taxon>
        <taxon>rosids</taxon>
        <taxon>malvids</taxon>
        <taxon>Malvales</taxon>
        <taxon>Malvaceae</taxon>
        <taxon>Malvoideae</taxon>
        <taxon>Gossypium</taxon>
    </lineage>
</organism>
<gene>
    <name evidence="1" type="ORF">Gogos_004267</name>
</gene>
<evidence type="ECO:0000313" key="1">
    <source>
        <dbReference type="EMBL" id="MBA0747350.1"/>
    </source>
</evidence>
<protein>
    <submittedName>
        <fullName evidence="1">Uncharacterized protein</fullName>
    </submittedName>
</protein>
<comment type="caution">
    <text evidence="1">The sequence shown here is derived from an EMBL/GenBank/DDBJ whole genome shotgun (WGS) entry which is preliminary data.</text>
</comment>
<dbReference type="EMBL" id="JABEZY010000010">
    <property type="protein sequence ID" value="MBA0747350.1"/>
    <property type="molecule type" value="Genomic_DNA"/>
</dbReference>
<keyword evidence="2" id="KW-1185">Reference proteome</keyword>
<dbReference type="AlphaFoldDB" id="A0A7J9CFN4"/>
<evidence type="ECO:0000313" key="2">
    <source>
        <dbReference type="Proteomes" id="UP000593579"/>
    </source>
</evidence>
<reference evidence="1 2" key="1">
    <citation type="journal article" date="2019" name="Genome Biol. Evol.">
        <title>Insights into the evolution of the New World diploid cottons (Gossypium, subgenus Houzingenia) based on genome sequencing.</title>
        <authorList>
            <person name="Grover C.E."/>
            <person name="Arick M.A. 2nd"/>
            <person name="Thrash A."/>
            <person name="Conover J.L."/>
            <person name="Sanders W.S."/>
            <person name="Peterson D.G."/>
            <person name="Frelichowski J.E."/>
            <person name="Scheffler J.A."/>
            <person name="Scheffler B.E."/>
            <person name="Wendel J.F."/>
        </authorList>
    </citation>
    <scope>NUCLEOTIDE SEQUENCE [LARGE SCALE GENOMIC DNA]</scope>
    <source>
        <strain evidence="1">5</strain>
        <tissue evidence="1">Leaf</tissue>
    </source>
</reference>
<accession>A0A7J9CFN4</accession>
<dbReference type="OrthoDB" id="996832at2759"/>
<sequence length="389" mass="43690">MNADLNTFGEVSHHKNSNPFHVPLDQLIASPDLPNETFLHSWSSNSNLEQLVSLGFEGNNPSLKNDDDACQTTSPPFSPLIMERTNSFPLPLEEMLLKDGVYAAQPVYSELRVNSVQANQLNSHIGSSLSKDRAHKTQPDYSERRANSIEANNLNSHIGSNLSKDGVYTAKSIYLERRDNSVQINKPNGHVGSSLQDALLRSQADEIQSIGNSDSQHYNFIQPRSSALLRSQQNHPSQLLIQVPNRPNAYDSLLQHSILTKDSIPSQFMSQKFSYQQHDQLSMTSGAYNPRTYSTRLTESFMPLRASTLAPNRQTNPLDVSNLRYHNSLQPRSSMLSNSSGWYNFQDLNNCRDHQIDQFNLMTSQLGSQVSNSMLQDSPIHSGLFFAYF</sequence>
<name>A0A7J9CFN4_GOSGO</name>
<proteinExistence type="predicted"/>
<dbReference type="Proteomes" id="UP000593579">
    <property type="component" value="Unassembled WGS sequence"/>
</dbReference>